<dbReference type="InterPro" id="IPR011330">
    <property type="entry name" value="Glyco_hydro/deAcase_b/a-brl"/>
</dbReference>
<evidence type="ECO:0000313" key="1">
    <source>
        <dbReference type="EMBL" id="PWN92615.1"/>
    </source>
</evidence>
<dbReference type="STRING" id="215250.A0A316YXS0"/>
<dbReference type="OrthoDB" id="5295431at2759"/>
<protein>
    <submittedName>
        <fullName evidence="1">LamB/YcsF</fullName>
    </submittedName>
</protein>
<sequence length="244" mass="26434">MGESLGIWRLAQDDSIMPHIDACNVAAGFHASDPSTLARTVALAHKTGTAIGAHPGMPDLVGFGRRPMLLTPEEVADIITYQVGAVQAFCHRSGAQLSHVKPHGFLYFYLLQKQEICEAAVQAIKVFNVPMYGLPGTIHESVCKEHGVEFVPEVFADCEYTSGGDLVSPTKSKPISPQECAERVRVVAHEGRNYAQGGSQEQASVDMKLDGRRFSVCLHSDLPGAVENVHAVREMIDRLNSRAA</sequence>
<dbReference type="PANTHER" id="PTHR30292:SF0">
    <property type="entry name" value="5-OXOPROLINASE SUBUNIT A"/>
    <property type="match status" value="1"/>
</dbReference>
<dbReference type="Proteomes" id="UP000245768">
    <property type="component" value="Unassembled WGS sequence"/>
</dbReference>
<dbReference type="Pfam" id="PF03746">
    <property type="entry name" value="LamB_YcsF"/>
    <property type="match status" value="1"/>
</dbReference>
<dbReference type="GeneID" id="37041326"/>
<name>A0A316YXS0_9BASI</name>
<gene>
    <name evidence="1" type="ORF">FA10DRAFT_246444</name>
</gene>
<dbReference type="AlphaFoldDB" id="A0A316YXS0"/>
<dbReference type="EMBL" id="KZ819634">
    <property type="protein sequence ID" value="PWN92615.1"/>
    <property type="molecule type" value="Genomic_DNA"/>
</dbReference>
<accession>A0A316YXS0</accession>
<dbReference type="SUPFAM" id="SSF88713">
    <property type="entry name" value="Glycoside hydrolase/deacetylase"/>
    <property type="match status" value="1"/>
</dbReference>
<dbReference type="GO" id="GO:0005975">
    <property type="term" value="P:carbohydrate metabolic process"/>
    <property type="evidence" value="ECO:0007669"/>
    <property type="project" value="InterPro"/>
</dbReference>
<dbReference type="PANTHER" id="PTHR30292">
    <property type="entry name" value="UNCHARACTERIZED PROTEIN YBGL-RELATED"/>
    <property type="match status" value="1"/>
</dbReference>
<organism evidence="1 2">
    <name type="scientific">Acaromyces ingoldii</name>
    <dbReference type="NCBI Taxonomy" id="215250"/>
    <lineage>
        <taxon>Eukaryota</taxon>
        <taxon>Fungi</taxon>
        <taxon>Dikarya</taxon>
        <taxon>Basidiomycota</taxon>
        <taxon>Ustilaginomycotina</taxon>
        <taxon>Exobasidiomycetes</taxon>
        <taxon>Exobasidiales</taxon>
        <taxon>Cryptobasidiaceae</taxon>
        <taxon>Acaromyces</taxon>
    </lineage>
</organism>
<evidence type="ECO:0000313" key="2">
    <source>
        <dbReference type="Proteomes" id="UP000245768"/>
    </source>
</evidence>
<dbReference type="Gene3D" id="3.20.20.370">
    <property type="entry name" value="Glycoside hydrolase/deacetylase"/>
    <property type="match status" value="1"/>
</dbReference>
<dbReference type="InParanoid" id="A0A316YXS0"/>
<reference evidence="1 2" key="1">
    <citation type="journal article" date="2018" name="Mol. Biol. Evol.">
        <title>Broad Genomic Sampling Reveals a Smut Pathogenic Ancestry of the Fungal Clade Ustilaginomycotina.</title>
        <authorList>
            <person name="Kijpornyongpan T."/>
            <person name="Mondo S.J."/>
            <person name="Barry K."/>
            <person name="Sandor L."/>
            <person name="Lee J."/>
            <person name="Lipzen A."/>
            <person name="Pangilinan J."/>
            <person name="LaButti K."/>
            <person name="Hainaut M."/>
            <person name="Henrissat B."/>
            <person name="Grigoriev I.V."/>
            <person name="Spatafora J.W."/>
            <person name="Aime M.C."/>
        </authorList>
    </citation>
    <scope>NUCLEOTIDE SEQUENCE [LARGE SCALE GENOMIC DNA]</scope>
    <source>
        <strain evidence="1 2">MCA 4198</strain>
    </source>
</reference>
<dbReference type="RefSeq" id="XP_025379813.1">
    <property type="nucleotide sequence ID" value="XM_025519410.1"/>
</dbReference>
<dbReference type="InterPro" id="IPR005501">
    <property type="entry name" value="LamB/YcsF/PxpA-like"/>
</dbReference>
<keyword evidence="2" id="KW-1185">Reference proteome</keyword>
<proteinExistence type="predicted"/>